<evidence type="ECO:0000256" key="4">
    <source>
        <dbReference type="ARBA" id="ARBA00023163"/>
    </source>
</evidence>
<evidence type="ECO:0000259" key="5">
    <source>
        <dbReference type="PROSITE" id="PS50931"/>
    </source>
</evidence>
<dbReference type="EMBL" id="SOAZ01000002">
    <property type="protein sequence ID" value="TDT63252.1"/>
    <property type="molecule type" value="Genomic_DNA"/>
</dbReference>
<feature type="domain" description="HTH lysR-type" evidence="5">
    <location>
        <begin position="1"/>
        <end position="58"/>
    </location>
</feature>
<dbReference type="Gene3D" id="1.10.10.10">
    <property type="entry name" value="Winged helix-like DNA-binding domain superfamily/Winged helix DNA-binding domain"/>
    <property type="match status" value="1"/>
</dbReference>
<gene>
    <name evidence="6" type="ORF">EDD71_10211</name>
</gene>
<protein>
    <submittedName>
        <fullName evidence="6">DNA-binding transcriptional LysR family regulator</fullName>
    </submittedName>
</protein>
<keyword evidence="4" id="KW-0804">Transcription</keyword>
<keyword evidence="2" id="KW-0805">Transcription regulation</keyword>
<dbReference type="GO" id="GO:0000976">
    <property type="term" value="F:transcription cis-regulatory region binding"/>
    <property type="evidence" value="ECO:0007669"/>
    <property type="project" value="TreeGrafter"/>
</dbReference>
<reference evidence="6 7" key="1">
    <citation type="submission" date="2019-03" db="EMBL/GenBank/DDBJ databases">
        <title>Genomic Encyclopedia of Type Strains, Phase IV (KMG-IV): sequencing the most valuable type-strain genomes for metagenomic binning, comparative biology and taxonomic classification.</title>
        <authorList>
            <person name="Goeker M."/>
        </authorList>
    </citation>
    <scope>NUCLEOTIDE SEQUENCE [LARGE SCALE GENOMIC DNA]</scope>
    <source>
        <strain evidence="6 7">DSM 24455</strain>
    </source>
</reference>
<dbReference type="OrthoDB" id="9785745at2"/>
<keyword evidence="7" id="KW-1185">Reference proteome</keyword>
<dbReference type="AlphaFoldDB" id="A0A4R7KUH3"/>
<dbReference type="SUPFAM" id="SSF46785">
    <property type="entry name" value="Winged helix' DNA-binding domain"/>
    <property type="match status" value="1"/>
</dbReference>
<dbReference type="Gene3D" id="3.40.190.290">
    <property type="match status" value="1"/>
</dbReference>
<dbReference type="Pfam" id="PF00126">
    <property type="entry name" value="HTH_1"/>
    <property type="match status" value="1"/>
</dbReference>
<accession>A0A4R7KUH3</accession>
<evidence type="ECO:0000256" key="1">
    <source>
        <dbReference type="ARBA" id="ARBA00009437"/>
    </source>
</evidence>
<proteinExistence type="inferred from homology"/>
<dbReference type="GO" id="GO:0003700">
    <property type="term" value="F:DNA-binding transcription factor activity"/>
    <property type="evidence" value="ECO:0007669"/>
    <property type="project" value="InterPro"/>
</dbReference>
<dbReference type="PRINTS" id="PR00039">
    <property type="entry name" value="HTHLYSR"/>
</dbReference>
<dbReference type="FunFam" id="1.10.10.10:FF:000001">
    <property type="entry name" value="LysR family transcriptional regulator"/>
    <property type="match status" value="1"/>
</dbReference>
<dbReference type="Pfam" id="PF03466">
    <property type="entry name" value="LysR_substrate"/>
    <property type="match status" value="1"/>
</dbReference>
<comment type="caution">
    <text evidence="6">The sequence shown here is derived from an EMBL/GenBank/DDBJ whole genome shotgun (WGS) entry which is preliminary data.</text>
</comment>
<dbReference type="SUPFAM" id="SSF53850">
    <property type="entry name" value="Periplasmic binding protein-like II"/>
    <property type="match status" value="1"/>
</dbReference>
<dbReference type="PANTHER" id="PTHR30126">
    <property type="entry name" value="HTH-TYPE TRANSCRIPTIONAL REGULATOR"/>
    <property type="match status" value="1"/>
</dbReference>
<dbReference type="InterPro" id="IPR047788">
    <property type="entry name" value="LysR-like_Sec_metab"/>
</dbReference>
<dbReference type="Proteomes" id="UP000295325">
    <property type="component" value="Unassembled WGS sequence"/>
</dbReference>
<sequence>MDFKQIEAFINVAKYRSFSKAAEAIYLSQPTVSAHISSLENELNVNLFDRSGKEVKLTYAGSVFLEYAINLINIRNSAITTLADLDNKISGKLVIASSTTPCRFLLPSILSSFHNDYSNVTFDIKEESTRNVIDLILSGNADIGIVGEIIHDNKLSYVKIGDDKLVLISNNKELPENIAFDRLLKEKFILRDKGSATRNVFEKSLELHGISLNKLNIFAEVSSLEAVLQLVKYNVGVSIVSELACQDYIKAGLIRKHNVINFNITRGIYLVAHNKRTLSPSTKAFYQHVVSKLINNNS</sequence>
<dbReference type="InterPro" id="IPR005119">
    <property type="entry name" value="LysR_subst-bd"/>
</dbReference>
<dbReference type="PANTHER" id="PTHR30126:SF64">
    <property type="entry name" value="HTH-TYPE TRANSCRIPTIONAL REGULATOR CITR"/>
    <property type="match status" value="1"/>
</dbReference>
<organism evidence="6 7">
    <name type="scientific">Fonticella tunisiensis</name>
    <dbReference type="NCBI Taxonomy" id="1096341"/>
    <lineage>
        <taxon>Bacteria</taxon>
        <taxon>Bacillati</taxon>
        <taxon>Bacillota</taxon>
        <taxon>Clostridia</taxon>
        <taxon>Eubacteriales</taxon>
        <taxon>Clostridiaceae</taxon>
        <taxon>Fonticella</taxon>
    </lineage>
</organism>
<evidence type="ECO:0000256" key="2">
    <source>
        <dbReference type="ARBA" id="ARBA00023015"/>
    </source>
</evidence>
<dbReference type="NCBIfam" id="NF040786">
    <property type="entry name" value="LysR_Sec_metab"/>
    <property type="match status" value="1"/>
</dbReference>
<dbReference type="InterPro" id="IPR036390">
    <property type="entry name" value="WH_DNA-bd_sf"/>
</dbReference>
<dbReference type="InterPro" id="IPR036388">
    <property type="entry name" value="WH-like_DNA-bd_sf"/>
</dbReference>
<evidence type="ECO:0000313" key="6">
    <source>
        <dbReference type="EMBL" id="TDT63252.1"/>
    </source>
</evidence>
<name>A0A4R7KUH3_9CLOT</name>
<dbReference type="RefSeq" id="WP_133626922.1">
    <property type="nucleotide sequence ID" value="NZ_SOAZ01000002.1"/>
</dbReference>
<dbReference type="InterPro" id="IPR000847">
    <property type="entry name" value="LysR_HTH_N"/>
</dbReference>
<dbReference type="PROSITE" id="PS50931">
    <property type="entry name" value="HTH_LYSR"/>
    <property type="match status" value="1"/>
</dbReference>
<evidence type="ECO:0000313" key="7">
    <source>
        <dbReference type="Proteomes" id="UP000295325"/>
    </source>
</evidence>
<comment type="similarity">
    <text evidence="1">Belongs to the LysR transcriptional regulatory family.</text>
</comment>
<evidence type="ECO:0000256" key="3">
    <source>
        <dbReference type="ARBA" id="ARBA00023125"/>
    </source>
</evidence>
<keyword evidence="3 6" id="KW-0238">DNA-binding</keyword>